<evidence type="ECO:0000313" key="2">
    <source>
        <dbReference type="EMBL" id="RFC63643.1"/>
    </source>
</evidence>
<evidence type="ECO:0000259" key="1">
    <source>
        <dbReference type="Pfam" id="PF16363"/>
    </source>
</evidence>
<dbReference type="SUPFAM" id="SSF51735">
    <property type="entry name" value="NAD(P)-binding Rossmann-fold domains"/>
    <property type="match status" value="1"/>
</dbReference>
<dbReference type="OrthoDB" id="5295702at2"/>
<dbReference type="Pfam" id="PF16363">
    <property type="entry name" value="GDP_Man_Dehyd"/>
    <property type="match status" value="1"/>
</dbReference>
<dbReference type="RefSeq" id="WP_116683373.1">
    <property type="nucleotide sequence ID" value="NZ_QURL01000004.1"/>
</dbReference>
<proteinExistence type="predicted"/>
<evidence type="ECO:0000313" key="3">
    <source>
        <dbReference type="Proteomes" id="UP000264310"/>
    </source>
</evidence>
<dbReference type="PANTHER" id="PTHR43000">
    <property type="entry name" value="DTDP-D-GLUCOSE 4,6-DEHYDRATASE-RELATED"/>
    <property type="match status" value="1"/>
</dbReference>
<dbReference type="Gene3D" id="3.90.25.10">
    <property type="entry name" value="UDP-galactose 4-epimerase, domain 1"/>
    <property type="match status" value="1"/>
</dbReference>
<dbReference type="InterPro" id="IPR016040">
    <property type="entry name" value="NAD(P)-bd_dom"/>
</dbReference>
<name>A0A371X356_9HYPH</name>
<protein>
    <submittedName>
        <fullName evidence="2">NAD-dependent epimerase/dehydratase family protein</fullName>
    </submittedName>
</protein>
<organism evidence="2 3">
    <name type="scientific">Fulvimarina endophytica</name>
    <dbReference type="NCBI Taxonomy" id="2293836"/>
    <lineage>
        <taxon>Bacteria</taxon>
        <taxon>Pseudomonadati</taxon>
        <taxon>Pseudomonadota</taxon>
        <taxon>Alphaproteobacteria</taxon>
        <taxon>Hyphomicrobiales</taxon>
        <taxon>Aurantimonadaceae</taxon>
        <taxon>Fulvimarina</taxon>
    </lineage>
</organism>
<dbReference type="EMBL" id="QURL01000004">
    <property type="protein sequence ID" value="RFC63643.1"/>
    <property type="molecule type" value="Genomic_DNA"/>
</dbReference>
<accession>A0A371X356</accession>
<feature type="domain" description="NAD(P)-binding" evidence="1">
    <location>
        <begin position="5"/>
        <end position="307"/>
    </location>
</feature>
<dbReference type="InterPro" id="IPR036291">
    <property type="entry name" value="NAD(P)-bd_dom_sf"/>
</dbReference>
<sequence>MRILMTGALGFVGPYVQAAVAERHGAAPVWYLTSHRGGTRPDGTKTTALDVCDRAAVRQAIADIRPQIVIHLAGITSVKNAEAAAHETWRVNVLGTLNLVQELIEQVPGSTFVSAGTALAYGESARDGHALTEEDVLSPQNDYAVTKAAADLALGALADRGVKILRFRPFNHTGPGQGETFAIPSFVGQVARIEAGKADAVLRVGNLDVERDFLDVRDVARGYALAIERTDDLPSGTIINLASGSARSLRSLLDTILSQARTEIAVVTDPDRLRAGELPIFRGNADKARRLLDWSPQIDLSDTIRQMIAHVRAGV</sequence>
<dbReference type="AlphaFoldDB" id="A0A371X356"/>
<comment type="caution">
    <text evidence="2">The sequence shown here is derived from an EMBL/GenBank/DDBJ whole genome shotgun (WGS) entry which is preliminary data.</text>
</comment>
<dbReference type="Proteomes" id="UP000264310">
    <property type="component" value="Unassembled WGS sequence"/>
</dbReference>
<reference evidence="2 3" key="1">
    <citation type="submission" date="2018-08" db="EMBL/GenBank/DDBJ databases">
        <title>Fulvimarina sp. 85, whole genome shotgun sequence.</title>
        <authorList>
            <person name="Tuo L."/>
        </authorList>
    </citation>
    <scope>NUCLEOTIDE SEQUENCE [LARGE SCALE GENOMIC DNA]</scope>
    <source>
        <strain evidence="2 3">85</strain>
    </source>
</reference>
<dbReference type="Gene3D" id="3.40.50.720">
    <property type="entry name" value="NAD(P)-binding Rossmann-like Domain"/>
    <property type="match status" value="1"/>
</dbReference>
<gene>
    <name evidence="2" type="ORF">DYI37_11610</name>
</gene>
<keyword evidence="3" id="KW-1185">Reference proteome</keyword>